<evidence type="ECO:0000256" key="7">
    <source>
        <dbReference type="ARBA" id="ARBA00023310"/>
    </source>
</evidence>
<dbReference type="Proteomes" id="UP001209486">
    <property type="component" value="Unassembled WGS sequence"/>
</dbReference>
<evidence type="ECO:0000256" key="1">
    <source>
        <dbReference type="ARBA" id="ARBA00004370"/>
    </source>
</evidence>
<evidence type="ECO:0000256" key="2">
    <source>
        <dbReference type="ARBA" id="ARBA00022448"/>
    </source>
</evidence>
<comment type="subcellular location">
    <subcellularLocation>
        <location evidence="8">Cell membrane</location>
        <topology evidence="8">Peripheral membrane protein</topology>
    </subcellularLocation>
    <subcellularLocation>
        <location evidence="1">Membrane</location>
    </subcellularLocation>
</comment>
<keyword evidence="2 8" id="KW-0813">Transport</keyword>
<reference evidence="10 11" key="1">
    <citation type="submission" date="2018-06" db="EMBL/GenBank/DDBJ databases">
        <authorList>
            <consortium name="Pathogen Informatics"/>
            <person name="Doyle S."/>
        </authorList>
    </citation>
    <scope>NUCLEOTIDE SEQUENCE [LARGE SCALE GENOMIC DNA]</scope>
    <source>
        <strain evidence="10 11">NCTC11819</strain>
    </source>
</reference>
<dbReference type="PANTHER" id="PTHR11910">
    <property type="entry name" value="ATP SYNTHASE DELTA CHAIN"/>
    <property type="match status" value="1"/>
</dbReference>
<keyword evidence="8" id="KW-1003">Cell membrane</keyword>
<evidence type="ECO:0000313" key="12">
    <source>
        <dbReference type="Proteomes" id="UP001209486"/>
    </source>
</evidence>
<dbReference type="Proteomes" id="UP000255284">
    <property type="component" value="Unassembled WGS sequence"/>
</dbReference>
<dbReference type="InterPro" id="IPR026015">
    <property type="entry name" value="ATP_synth_OSCP/delta_N_sf"/>
</dbReference>
<dbReference type="InterPro" id="IPR000711">
    <property type="entry name" value="ATPase_OSCP/dsu"/>
</dbReference>
<comment type="similarity">
    <text evidence="8">Belongs to the ATPase delta chain family.</text>
</comment>
<comment type="function">
    <text evidence="8">F(1)F(0) ATP synthase produces ATP from ADP in the presence of a proton or sodium gradient. F-type ATPases consist of two structural domains, F(1) containing the extramembraneous catalytic core and F(0) containing the membrane proton channel, linked together by a central stalk and a peripheral stalk. During catalysis, ATP synthesis in the catalytic domain of F(1) is coupled via a rotary mechanism of the central stalk subunits to proton translocation.</text>
</comment>
<evidence type="ECO:0000256" key="8">
    <source>
        <dbReference type="HAMAP-Rule" id="MF_01416"/>
    </source>
</evidence>
<evidence type="ECO:0000256" key="6">
    <source>
        <dbReference type="ARBA" id="ARBA00023196"/>
    </source>
</evidence>
<keyword evidence="5 8" id="KW-0472">Membrane</keyword>
<evidence type="ECO:0000256" key="5">
    <source>
        <dbReference type="ARBA" id="ARBA00023136"/>
    </source>
</evidence>
<dbReference type="PROSITE" id="PS00389">
    <property type="entry name" value="ATPASE_DELTA"/>
    <property type="match status" value="1"/>
</dbReference>
<proteinExistence type="inferred from homology"/>
<keyword evidence="7 8" id="KW-0066">ATP synthesis</keyword>
<dbReference type="NCBIfam" id="TIGR01145">
    <property type="entry name" value="ATP_synt_delta"/>
    <property type="match status" value="1"/>
</dbReference>
<evidence type="ECO:0000313" key="11">
    <source>
        <dbReference type="Proteomes" id="UP000255284"/>
    </source>
</evidence>
<keyword evidence="6 8" id="KW-0139">CF(1)</keyword>
<keyword evidence="3 8" id="KW-0375">Hydrogen ion transport</keyword>
<comment type="function">
    <text evidence="8">This protein is part of the stalk that links CF(0) to CF(1). It either transmits conformational changes from CF(0) to CF(1) or is implicated in proton conduction.</text>
</comment>
<organism evidence="10 11">
    <name type="scientific">Mobiluncus mulieris</name>
    <dbReference type="NCBI Taxonomy" id="2052"/>
    <lineage>
        <taxon>Bacteria</taxon>
        <taxon>Bacillati</taxon>
        <taxon>Actinomycetota</taxon>
        <taxon>Actinomycetes</taxon>
        <taxon>Actinomycetales</taxon>
        <taxon>Actinomycetaceae</taxon>
        <taxon>Mobiluncus</taxon>
    </lineage>
</organism>
<dbReference type="RefSeq" id="WP_004015215.1">
    <property type="nucleotide sequence ID" value="NZ_CAMPNB010000022.1"/>
</dbReference>
<name>A0A2J9KMB9_9ACTO</name>
<dbReference type="EMBL" id="UGGQ01000006">
    <property type="protein sequence ID" value="STO16720.1"/>
    <property type="molecule type" value="Genomic_DNA"/>
</dbReference>
<accession>A0A2J9KMB9</accession>
<dbReference type="Pfam" id="PF00213">
    <property type="entry name" value="OSCP"/>
    <property type="match status" value="1"/>
</dbReference>
<dbReference type="GO" id="GO:0005886">
    <property type="term" value="C:plasma membrane"/>
    <property type="evidence" value="ECO:0007669"/>
    <property type="project" value="UniProtKB-SubCell"/>
</dbReference>
<dbReference type="SUPFAM" id="SSF47928">
    <property type="entry name" value="N-terminal domain of the delta subunit of the F1F0-ATP synthase"/>
    <property type="match status" value="1"/>
</dbReference>
<dbReference type="GO" id="GO:0045259">
    <property type="term" value="C:proton-transporting ATP synthase complex"/>
    <property type="evidence" value="ECO:0007669"/>
    <property type="project" value="UniProtKB-KW"/>
</dbReference>
<comment type="caution">
    <text evidence="10">The sequence shown here is derived from an EMBL/GenBank/DDBJ whole genome shotgun (WGS) entry which is preliminary data.</text>
</comment>
<dbReference type="HAMAP" id="MF_01416">
    <property type="entry name" value="ATP_synth_delta_bact"/>
    <property type="match status" value="1"/>
</dbReference>
<dbReference type="GeneID" id="61168641"/>
<evidence type="ECO:0000313" key="9">
    <source>
        <dbReference type="EMBL" id="MCU9968836.1"/>
    </source>
</evidence>
<keyword evidence="4 8" id="KW-0406">Ion transport</keyword>
<protein>
    <recommendedName>
        <fullName evidence="8">ATP synthase subunit delta</fullName>
    </recommendedName>
    <alternativeName>
        <fullName evidence="8">ATP synthase F(1) sector subunit delta</fullName>
    </alternativeName>
    <alternativeName>
        <fullName evidence="8">F-type ATPase subunit delta</fullName>
        <shortName evidence="8">F-ATPase subunit delta</shortName>
    </alternativeName>
</protein>
<gene>
    <name evidence="8 10" type="primary">atpH</name>
    <name evidence="9" type="ORF">FYZ43_05335</name>
    <name evidence="10" type="ORF">NCTC11819_01291</name>
</gene>
<sequence length="273" mass="29551">MRASSVRTLATMVVAADKTLGQASEADGSKVAEEFFALSNLFDSDIRLARNLTDPARTPGDKQALVTKIFTGKLSAPLLEAMRVGAAGRWSNEADLGETCRLLGKHVLLKTASDNGKLDQVERDVFAMGQIIAKNRDLRNFLTDRHRAPTAQRIAAFNKLVGSQVDVLSLRLVNAVIERAQPGRISADIRAVLESAAQMRSRTMATIYAAKPLSETQHARLVNLLSKQAGHDVVVNVVIDPLVVGGLKIQRGDIVMDGAVSTKAEQFRRQLAS</sequence>
<dbReference type="InterPro" id="IPR020781">
    <property type="entry name" value="ATPase_OSCP/d_CS"/>
</dbReference>
<reference evidence="9 12" key="2">
    <citation type="submission" date="2019-08" db="EMBL/GenBank/DDBJ databases">
        <title>Comparison of rpoB and gyrB Sequences from Mobiluncus Species and Development of a Multiplex PCR Method for Clinical Detection of Mobiluncus curtisii and Mobiluncus mulieris.</title>
        <authorList>
            <person name="Yang L."/>
            <person name="Shen Y."/>
            <person name="Xu G."/>
            <person name="Shu L.-B."/>
            <person name="Hu J."/>
            <person name="Zhang R."/>
            <person name="Wang Y."/>
            <person name="Zhou H.-W."/>
            <person name="Zhang X."/>
        </authorList>
    </citation>
    <scope>NUCLEOTIDE SEQUENCE [LARGE SCALE GENOMIC DNA]</scope>
    <source>
        <strain evidence="9 12">M26</strain>
    </source>
</reference>
<dbReference type="GO" id="GO:0046933">
    <property type="term" value="F:proton-transporting ATP synthase activity, rotational mechanism"/>
    <property type="evidence" value="ECO:0007669"/>
    <property type="project" value="UniProtKB-UniRule"/>
</dbReference>
<evidence type="ECO:0000256" key="4">
    <source>
        <dbReference type="ARBA" id="ARBA00023065"/>
    </source>
</evidence>
<dbReference type="AlphaFoldDB" id="A0A2J9KMB9"/>
<evidence type="ECO:0000256" key="3">
    <source>
        <dbReference type="ARBA" id="ARBA00022781"/>
    </source>
</evidence>
<evidence type="ECO:0000313" key="10">
    <source>
        <dbReference type="EMBL" id="STO16720.1"/>
    </source>
</evidence>
<dbReference type="EMBL" id="VSZY01000006">
    <property type="protein sequence ID" value="MCU9968836.1"/>
    <property type="molecule type" value="Genomic_DNA"/>
</dbReference>